<evidence type="ECO:0000313" key="1">
    <source>
        <dbReference type="EMBL" id="MBE1424812.1"/>
    </source>
</evidence>
<protein>
    <submittedName>
        <fullName evidence="1">Uncharacterized protein</fullName>
    </submittedName>
</protein>
<accession>A0ABR9H281</accession>
<reference evidence="1 2" key="1">
    <citation type="submission" date="2020-10" db="EMBL/GenBank/DDBJ databases">
        <title>Genomic Encyclopedia of Type Strains, Phase IV (KMG-IV): sequencing the most valuable type-strain genomes for metagenomic binning, comparative biology and taxonomic classification.</title>
        <authorList>
            <person name="Goeker M."/>
        </authorList>
    </citation>
    <scope>NUCLEOTIDE SEQUENCE [LARGE SCALE GENOMIC DNA]</scope>
    <source>
        <strain evidence="1 2">DSM 4194</strain>
    </source>
</reference>
<dbReference type="Proteomes" id="UP000639010">
    <property type="component" value="Unassembled WGS sequence"/>
</dbReference>
<evidence type="ECO:0000313" key="2">
    <source>
        <dbReference type="Proteomes" id="UP000639010"/>
    </source>
</evidence>
<sequence>MASRYPCLEPGDPAPEALAKLRALWFKSGPSKR</sequence>
<proteinExistence type="predicted"/>
<keyword evidence="2" id="KW-1185">Reference proteome</keyword>
<gene>
    <name evidence="1" type="ORF">H4684_001451</name>
</gene>
<organism evidence="1 2">
    <name type="scientific">Desulfomicrobium macestii</name>
    <dbReference type="NCBI Taxonomy" id="90731"/>
    <lineage>
        <taxon>Bacteria</taxon>
        <taxon>Pseudomonadati</taxon>
        <taxon>Thermodesulfobacteriota</taxon>
        <taxon>Desulfovibrionia</taxon>
        <taxon>Desulfovibrionales</taxon>
        <taxon>Desulfomicrobiaceae</taxon>
        <taxon>Desulfomicrobium</taxon>
    </lineage>
</organism>
<name>A0ABR9H281_9BACT</name>
<comment type="caution">
    <text evidence="1">The sequence shown here is derived from an EMBL/GenBank/DDBJ whole genome shotgun (WGS) entry which is preliminary data.</text>
</comment>
<dbReference type="EMBL" id="JADBGG010000008">
    <property type="protein sequence ID" value="MBE1424812.1"/>
    <property type="molecule type" value="Genomic_DNA"/>
</dbReference>